<evidence type="ECO:0000256" key="8">
    <source>
        <dbReference type="ARBA" id="ARBA00022842"/>
    </source>
</evidence>
<accession>A0A077M2A1</accession>
<dbReference type="Proteomes" id="UP000035721">
    <property type="component" value="Unassembled WGS sequence"/>
</dbReference>
<organism evidence="11 12">
    <name type="scientific">Nostocoides japonicum T1-X7</name>
    <dbReference type="NCBI Taxonomy" id="1194083"/>
    <lineage>
        <taxon>Bacteria</taxon>
        <taxon>Bacillati</taxon>
        <taxon>Actinomycetota</taxon>
        <taxon>Actinomycetes</taxon>
        <taxon>Micrococcales</taxon>
        <taxon>Intrasporangiaceae</taxon>
        <taxon>Nostocoides</taxon>
    </lineage>
</organism>
<comment type="catalytic activity">
    <reaction evidence="10">
        <text>L-threonyl-[protein] + FAD = FMN-L-threonyl-[protein] + AMP + H(+)</text>
        <dbReference type="Rhea" id="RHEA:36847"/>
        <dbReference type="Rhea" id="RHEA-COMP:11060"/>
        <dbReference type="Rhea" id="RHEA-COMP:11061"/>
        <dbReference type="ChEBI" id="CHEBI:15378"/>
        <dbReference type="ChEBI" id="CHEBI:30013"/>
        <dbReference type="ChEBI" id="CHEBI:57692"/>
        <dbReference type="ChEBI" id="CHEBI:74257"/>
        <dbReference type="ChEBI" id="CHEBI:456215"/>
        <dbReference type="EC" id="2.7.1.180"/>
    </reaction>
</comment>
<evidence type="ECO:0000313" key="12">
    <source>
        <dbReference type="Proteomes" id="UP000035721"/>
    </source>
</evidence>
<dbReference type="Pfam" id="PF02424">
    <property type="entry name" value="ApbE"/>
    <property type="match status" value="1"/>
</dbReference>
<evidence type="ECO:0000256" key="1">
    <source>
        <dbReference type="ARBA" id="ARBA00001946"/>
    </source>
</evidence>
<name>A0A077M2A1_9MICO</name>
<keyword evidence="12" id="KW-1185">Reference proteome</keyword>
<keyword evidence="11" id="KW-0449">Lipoprotein</keyword>
<dbReference type="STRING" id="1194083.BN12_2790003"/>
<protein>
    <recommendedName>
        <fullName evidence="3">FAD:protein FMN transferase</fullName>
        <ecNumber evidence="2">2.7.1.180</ecNumber>
    </recommendedName>
    <alternativeName>
        <fullName evidence="9">Flavin transferase</fullName>
    </alternativeName>
</protein>
<evidence type="ECO:0000256" key="5">
    <source>
        <dbReference type="ARBA" id="ARBA00022679"/>
    </source>
</evidence>
<keyword evidence="8" id="KW-0460">Magnesium</keyword>
<dbReference type="EMBL" id="CAJB01000200">
    <property type="protein sequence ID" value="CCH78345.1"/>
    <property type="molecule type" value="Genomic_DNA"/>
</dbReference>
<evidence type="ECO:0000313" key="11">
    <source>
        <dbReference type="EMBL" id="CCH78345.1"/>
    </source>
</evidence>
<evidence type="ECO:0000256" key="4">
    <source>
        <dbReference type="ARBA" id="ARBA00022630"/>
    </source>
</evidence>
<keyword evidence="6" id="KW-0479">Metal-binding</keyword>
<proteinExistence type="predicted"/>
<gene>
    <name evidence="11" type="ORF">BN12_2790003</name>
</gene>
<keyword evidence="7" id="KW-0274">FAD</keyword>
<dbReference type="PANTHER" id="PTHR30040:SF2">
    <property type="entry name" value="FAD:PROTEIN FMN TRANSFERASE"/>
    <property type="match status" value="1"/>
</dbReference>
<keyword evidence="5" id="KW-0808">Transferase</keyword>
<dbReference type="InterPro" id="IPR024932">
    <property type="entry name" value="ApbE"/>
</dbReference>
<evidence type="ECO:0000256" key="6">
    <source>
        <dbReference type="ARBA" id="ARBA00022723"/>
    </source>
</evidence>
<sequence length="182" mass="18942">MRIDPLARTLSVPQGTVLDLGATAKAHAADVTARLLLDRLPGGFLVNLGGDLAVSGPSPRGGWRVGVEALDGTVAEVVTTRTLCLATSSTIRRTWAAPDGHGIRHHIVDPRTGDTARTPWALVTCAAATTLEANTVATAAVVLGDEAPAWLEARGVVARLTDHAGRITTTRGWPSHREAVPA</sequence>
<comment type="caution">
    <text evidence="11">The sequence shown here is derived from an EMBL/GenBank/DDBJ whole genome shotgun (WGS) entry which is preliminary data.</text>
</comment>
<evidence type="ECO:0000256" key="9">
    <source>
        <dbReference type="ARBA" id="ARBA00031306"/>
    </source>
</evidence>
<comment type="cofactor">
    <cofactor evidence="1">
        <name>Mg(2+)</name>
        <dbReference type="ChEBI" id="CHEBI:18420"/>
    </cofactor>
</comment>
<dbReference type="InterPro" id="IPR003374">
    <property type="entry name" value="ApbE-like_sf"/>
</dbReference>
<reference evidence="11 12" key="1">
    <citation type="journal article" date="2013" name="ISME J.">
        <title>A metabolic model for members of the genus Tetrasphaera involved in enhanced biological phosphorus removal.</title>
        <authorList>
            <person name="Kristiansen R."/>
            <person name="Nguyen H.T.T."/>
            <person name="Saunders A.M."/>
            <person name="Nielsen J.L."/>
            <person name="Wimmer R."/>
            <person name="Le V.Q."/>
            <person name="McIlroy S.J."/>
            <person name="Petrovski S."/>
            <person name="Seviour R.J."/>
            <person name="Calteau A."/>
            <person name="Nielsen K.L."/>
            <person name="Nielsen P.H."/>
        </authorList>
    </citation>
    <scope>NUCLEOTIDE SEQUENCE [LARGE SCALE GENOMIC DNA]</scope>
    <source>
        <strain evidence="11 12">T1-X7</strain>
    </source>
</reference>
<dbReference type="Gene3D" id="3.10.520.10">
    <property type="entry name" value="ApbE-like domains"/>
    <property type="match status" value="1"/>
</dbReference>
<dbReference type="GO" id="GO:0016740">
    <property type="term" value="F:transferase activity"/>
    <property type="evidence" value="ECO:0007669"/>
    <property type="project" value="UniProtKB-KW"/>
</dbReference>
<dbReference type="SUPFAM" id="SSF143631">
    <property type="entry name" value="ApbE-like"/>
    <property type="match status" value="1"/>
</dbReference>
<dbReference type="PANTHER" id="PTHR30040">
    <property type="entry name" value="THIAMINE BIOSYNTHESIS LIPOPROTEIN APBE"/>
    <property type="match status" value="1"/>
</dbReference>
<evidence type="ECO:0000256" key="3">
    <source>
        <dbReference type="ARBA" id="ARBA00016337"/>
    </source>
</evidence>
<evidence type="ECO:0000256" key="2">
    <source>
        <dbReference type="ARBA" id="ARBA00011955"/>
    </source>
</evidence>
<keyword evidence="4" id="KW-0285">Flavoprotein</keyword>
<evidence type="ECO:0000256" key="7">
    <source>
        <dbReference type="ARBA" id="ARBA00022827"/>
    </source>
</evidence>
<evidence type="ECO:0000256" key="10">
    <source>
        <dbReference type="ARBA" id="ARBA00048540"/>
    </source>
</evidence>
<dbReference type="EC" id="2.7.1.180" evidence="2"/>
<dbReference type="GO" id="GO:0046872">
    <property type="term" value="F:metal ion binding"/>
    <property type="evidence" value="ECO:0007669"/>
    <property type="project" value="UniProtKB-KW"/>
</dbReference>
<dbReference type="AlphaFoldDB" id="A0A077M2A1"/>